<dbReference type="InterPro" id="IPR027417">
    <property type="entry name" value="P-loop_NTPase"/>
</dbReference>
<reference evidence="3" key="1">
    <citation type="journal article" date="2021" name="Proc. Natl. Acad. Sci. U.S.A.">
        <title>A Catalog of Tens of Thousands of Viruses from Human Metagenomes Reveals Hidden Associations with Chronic Diseases.</title>
        <authorList>
            <person name="Tisza M.J."/>
            <person name="Buck C.B."/>
        </authorList>
    </citation>
    <scope>NUCLEOTIDE SEQUENCE</scope>
    <source>
        <strain evidence="3">Ct5hB2</strain>
    </source>
</reference>
<dbReference type="InterPro" id="IPR010982">
    <property type="entry name" value="Lambda_DNA-bd_dom_sf"/>
</dbReference>
<dbReference type="InterPro" id="IPR049945">
    <property type="entry name" value="AAA_22"/>
</dbReference>
<dbReference type="Pfam" id="PF13401">
    <property type="entry name" value="AAA_22"/>
    <property type="match status" value="1"/>
</dbReference>
<proteinExistence type="predicted"/>
<accession>A0A8S5N8Z5</accession>
<feature type="compositionally biased region" description="Basic and acidic residues" evidence="1">
    <location>
        <begin position="44"/>
        <end position="62"/>
    </location>
</feature>
<evidence type="ECO:0000259" key="2">
    <source>
        <dbReference type="Pfam" id="PF13401"/>
    </source>
</evidence>
<dbReference type="EMBL" id="BK015093">
    <property type="protein sequence ID" value="DAD90714.1"/>
    <property type="molecule type" value="Genomic_DNA"/>
</dbReference>
<evidence type="ECO:0000313" key="3">
    <source>
        <dbReference type="EMBL" id="DAD90714.1"/>
    </source>
</evidence>
<sequence length="366" mass="41517">MMSVAEIKEELSKMKTPYVGINPTEEEKQRFFIYMSRREELAEQLKEAEERERQEHPEKEGSGMRQQIKALVDGKKTTIAKLATVTGYSRPTISMYLAGNYKGDVEAVERRLDEYMKTQSWNEEKDSANAVIPAPKTFYESRDARAIMGVCQSCQDYMGLGIVVGRSGYGKTHTLKRYAKMSKVAYIECDDTMSSRDLIEAIETALGIPTGYGTNWKRINGIRDFFNTNKGYLLIIDEADKLVSKYTSKKMEILRGIYDQADVGLVIAGEPALEAQIKTYLLRMANRVDFYASLSGLNAGEVKEYLEGYRIEDAALAELKARACNPQTGCFRLLDRTMRNVRRMMEAPDQTITLKMIEQASGMMML</sequence>
<dbReference type="InterPro" id="IPR052026">
    <property type="entry name" value="ExeA_AAA_ATPase_DNA-bind"/>
</dbReference>
<feature type="domain" description="ORC1/DEAH AAA+ ATPase" evidence="2">
    <location>
        <begin position="158"/>
        <end position="275"/>
    </location>
</feature>
<dbReference type="Gene3D" id="1.10.260.40">
    <property type="entry name" value="lambda repressor-like DNA-binding domains"/>
    <property type="match status" value="1"/>
</dbReference>
<dbReference type="Gene3D" id="3.40.50.300">
    <property type="entry name" value="P-loop containing nucleotide triphosphate hydrolases"/>
    <property type="match status" value="1"/>
</dbReference>
<evidence type="ECO:0000256" key="1">
    <source>
        <dbReference type="SAM" id="MobiDB-lite"/>
    </source>
</evidence>
<protein>
    <submittedName>
        <fullName evidence="3">Putative ATPase, putative transposase</fullName>
    </submittedName>
</protein>
<name>A0A8S5N8Z5_9CAUD</name>
<organism evidence="3">
    <name type="scientific">Myoviridae sp. ct5hB2</name>
    <dbReference type="NCBI Taxonomy" id="2826614"/>
    <lineage>
        <taxon>Viruses</taxon>
        <taxon>Duplodnaviria</taxon>
        <taxon>Heunggongvirae</taxon>
        <taxon>Uroviricota</taxon>
        <taxon>Caudoviricetes</taxon>
    </lineage>
</organism>
<dbReference type="SUPFAM" id="SSF52540">
    <property type="entry name" value="P-loop containing nucleoside triphosphate hydrolases"/>
    <property type="match status" value="1"/>
</dbReference>
<feature type="region of interest" description="Disordered" evidence="1">
    <location>
        <begin position="44"/>
        <end position="66"/>
    </location>
</feature>
<dbReference type="PANTHER" id="PTHR35894:SF5">
    <property type="entry name" value="MU-LIKE PROPHAGE FLUMU DNA TRANSPOSITION PROTEIN B"/>
    <property type="match status" value="1"/>
</dbReference>
<dbReference type="GO" id="GO:0003677">
    <property type="term" value="F:DNA binding"/>
    <property type="evidence" value="ECO:0007669"/>
    <property type="project" value="InterPro"/>
</dbReference>
<dbReference type="GO" id="GO:0016887">
    <property type="term" value="F:ATP hydrolysis activity"/>
    <property type="evidence" value="ECO:0007669"/>
    <property type="project" value="InterPro"/>
</dbReference>
<dbReference type="PANTHER" id="PTHR35894">
    <property type="entry name" value="GENERAL SECRETION PATHWAY PROTEIN A-RELATED"/>
    <property type="match status" value="1"/>
</dbReference>